<dbReference type="SUPFAM" id="SSF56935">
    <property type="entry name" value="Porins"/>
    <property type="match status" value="1"/>
</dbReference>
<evidence type="ECO:0000256" key="2">
    <source>
        <dbReference type="ARBA" id="ARBA00022448"/>
    </source>
</evidence>
<evidence type="ECO:0000256" key="9">
    <source>
        <dbReference type="ARBA" id="ARBA00023237"/>
    </source>
</evidence>
<protein>
    <submittedName>
        <fullName evidence="15">TonB-dependent receptor</fullName>
    </submittedName>
</protein>
<gene>
    <name evidence="15" type="ORF">Bun01g_35800</name>
</gene>
<feature type="signal peptide" evidence="12">
    <location>
        <begin position="1"/>
        <end position="27"/>
    </location>
</feature>
<dbReference type="Proteomes" id="UP000320533">
    <property type="component" value="Chromosome"/>
</dbReference>
<comment type="similarity">
    <text evidence="10 11">Belongs to the TonB-dependent receptor family.</text>
</comment>
<dbReference type="InterPro" id="IPR037066">
    <property type="entry name" value="Plug_dom_sf"/>
</dbReference>
<evidence type="ECO:0000256" key="8">
    <source>
        <dbReference type="ARBA" id="ARBA00023170"/>
    </source>
</evidence>
<evidence type="ECO:0000259" key="14">
    <source>
        <dbReference type="Pfam" id="PF07715"/>
    </source>
</evidence>
<dbReference type="InterPro" id="IPR036942">
    <property type="entry name" value="Beta-barrel_TonB_sf"/>
</dbReference>
<dbReference type="PANTHER" id="PTHR30069:SF29">
    <property type="entry name" value="HEMOGLOBIN AND HEMOGLOBIN-HAPTOGLOBIN-BINDING PROTEIN 1-RELATED"/>
    <property type="match status" value="1"/>
</dbReference>
<dbReference type="PROSITE" id="PS52016">
    <property type="entry name" value="TONB_DEPENDENT_REC_3"/>
    <property type="match status" value="1"/>
</dbReference>
<accession>A0A4Y1VM08</accession>
<keyword evidence="5 12" id="KW-0732">Signal</keyword>
<evidence type="ECO:0000256" key="4">
    <source>
        <dbReference type="ARBA" id="ARBA00022692"/>
    </source>
</evidence>
<sequence>MENNMKAHNLKYTVAFFLLLSPFGMFAQQQMATDSISIFELMDAVEKGTSCRIYTTITVPFKVKRAEVKNPTAEYLREALAATIYKVTVYGDRIFVLPEVFLATSLPPVLMGEKLETDEELLPSYIPIVKSSSENKVYEIGNKYKPAPGDMITLTGRVSDFKTGQNLDGINIIHREPWVATTTNRQGEFTIDLPAGYNILEISGMNIKVTHRQFMLYGEGIVHIELEEEDHMLDEVLIVSGRIQNVKSVQLGMEKLQPALLKNIPTAMGEVDVLKMIQTLPGIKTVGEASSGYNVRGSAADQNLLLFNNGTIYNPNHLFGFFTAFNSDMIKDAELYKSSIPSQYGGRIASVLNITSKEANKEKFTGSAGIGLVTSKLNLEIPIIKEKTSLLLSGRTTYSDWIMKTLPNKSGYRDGKAGFYDLGTVFSHTVNERNKLNVYGYYSHDRFAFNDNEKYAYNNMNFSANWRTVFAEKLTGNFSFGYDHYDYRNDETVEEASAARLSFAINQWFGKADFLYQAGNSHAVNFGLMSQLYNVNSGTYEPVGPNSLVRYDELQKDKALESAVYIGDEWDITSRLSINAGIRYSMLNALGPRTYYTYQEGILPSMSSVADSITAGNGKVIKTYHGPEFRVSARYAFTDDFSVKAGFNTMRQYIHKVSNTAVMSPTDTWKLSDPNIKPQRGWQVAAGAYYNTPGQLLELSVEGYYKKLIDYLDYRSSAQILMNHHLETDVINTEGYAYGVEFQVKKTAGKLNGWMSYTYSRTFLRQNDPRIARPINGGEWYPTEYDKPHDFKFVGNYKFTRRYSMSFNMDYSTGRPTTIPAGQYYDQGLKKMQVYYTDRNSYRVPDYFRMDLSFNIEPSHHLTLLTHSSLSFGIYNLTGRKNVYSVYFVSEEGRIQGYKMSIFGAPIPFVTYNIKF</sequence>
<dbReference type="SUPFAM" id="SSF49464">
    <property type="entry name" value="Carboxypeptidase regulatory domain-like"/>
    <property type="match status" value="1"/>
</dbReference>
<dbReference type="Pfam" id="PF13715">
    <property type="entry name" value="CarbopepD_reg_2"/>
    <property type="match status" value="1"/>
</dbReference>
<keyword evidence="8 15" id="KW-0675">Receptor</keyword>
<dbReference type="GO" id="GO:0044718">
    <property type="term" value="P:siderophore transmembrane transport"/>
    <property type="evidence" value="ECO:0007669"/>
    <property type="project" value="TreeGrafter"/>
</dbReference>
<evidence type="ECO:0000256" key="7">
    <source>
        <dbReference type="ARBA" id="ARBA00023136"/>
    </source>
</evidence>
<evidence type="ECO:0000256" key="1">
    <source>
        <dbReference type="ARBA" id="ARBA00004571"/>
    </source>
</evidence>
<evidence type="ECO:0000256" key="11">
    <source>
        <dbReference type="RuleBase" id="RU003357"/>
    </source>
</evidence>
<dbReference type="GO" id="GO:0009279">
    <property type="term" value="C:cell outer membrane"/>
    <property type="evidence" value="ECO:0007669"/>
    <property type="project" value="UniProtKB-SubCell"/>
</dbReference>
<keyword evidence="6 11" id="KW-0798">TonB box</keyword>
<dbReference type="Pfam" id="PF00593">
    <property type="entry name" value="TonB_dep_Rec_b-barrel"/>
    <property type="match status" value="1"/>
</dbReference>
<dbReference type="InterPro" id="IPR008969">
    <property type="entry name" value="CarboxyPept-like_regulatory"/>
</dbReference>
<dbReference type="Gene3D" id="2.170.130.10">
    <property type="entry name" value="TonB-dependent receptor, plug domain"/>
    <property type="match status" value="1"/>
</dbReference>
<dbReference type="KEGG" id="bun:Bun01g_35800"/>
<evidence type="ECO:0000256" key="12">
    <source>
        <dbReference type="SAM" id="SignalP"/>
    </source>
</evidence>
<reference evidence="15 16" key="1">
    <citation type="submission" date="2019-06" db="EMBL/GenBank/DDBJ databases">
        <title>Complete genome sequence of Bacteroides uniformis NBRC 113350.</title>
        <authorList>
            <person name="Miura T."/>
            <person name="Furukawa M."/>
            <person name="Shimamura M."/>
            <person name="Ohyama Y."/>
            <person name="Yamazoe A."/>
            <person name="Kawasaki H."/>
        </authorList>
    </citation>
    <scope>NUCLEOTIDE SEQUENCE [LARGE SCALE GENOMIC DNA]</scope>
    <source>
        <strain evidence="15 16">NBRC 113350</strain>
    </source>
</reference>
<dbReference type="InterPro" id="IPR039426">
    <property type="entry name" value="TonB-dep_rcpt-like"/>
</dbReference>
<dbReference type="Gene3D" id="2.40.170.20">
    <property type="entry name" value="TonB-dependent receptor, beta-barrel domain"/>
    <property type="match status" value="1"/>
</dbReference>
<dbReference type="AlphaFoldDB" id="A0A4Y1VM08"/>
<evidence type="ECO:0000256" key="6">
    <source>
        <dbReference type="ARBA" id="ARBA00023077"/>
    </source>
</evidence>
<evidence type="ECO:0000313" key="15">
    <source>
        <dbReference type="EMBL" id="BBK89210.1"/>
    </source>
</evidence>
<organism evidence="15 16">
    <name type="scientific">Bacteroides uniformis</name>
    <dbReference type="NCBI Taxonomy" id="820"/>
    <lineage>
        <taxon>Bacteria</taxon>
        <taxon>Pseudomonadati</taxon>
        <taxon>Bacteroidota</taxon>
        <taxon>Bacteroidia</taxon>
        <taxon>Bacteroidales</taxon>
        <taxon>Bacteroidaceae</taxon>
        <taxon>Bacteroides</taxon>
    </lineage>
</organism>
<proteinExistence type="inferred from homology"/>
<dbReference type="PANTHER" id="PTHR30069">
    <property type="entry name" value="TONB-DEPENDENT OUTER MEMBRANE RECEPTOR"/>
    <property type="match status" value="1"/>
</dbReference>
<dbReference type="Pfam" id="PF07715">
    <property type="entry name" value="Plug"/>
    <property type="match status" value="1"/>
</dbReference>
<feature type="domain" description="TonB-dependent receptor-like beta-barrel" evidence="13">
    <location>
        <begin position="420"/>
        <end position="877"/>
    </location>
</feature>
<dbReference type="GO" id="GO:0015344">
    <property type="term" value="F:siderophore uptake transmembrane transporter activity"/>
    <property type="evidence" value="ECO:0007669"/>
    <property type="project" value="TreeGrafter"/>
</dbReference>
<evidence type="ECO:0000259" key="13">
    <source>
        <dbReference type="Pfam" id="PF00593"/>
    </source>
</evidence>
<keyword evidence="2 10" id="KW-0813">Transport</keyword>
<name>A0A4Y1VM08_BACUN</name>
<keyword evidence="4 10" id="KW-0812">Transmembrane</keyword>
<feature type="domain" description="TonB-dependent receptor plug" evidence="14">
    <location>
        <begin position="269"/>
        <end position="347"/>
    </location>
</feature>
<feature type="chain" id="PRO_5021410458" evidence="12">
    <location>
        <begin position="28"/>
        <end position="916"/>
    </location>
</feature>
<evidence type="ECO:0000313" key="16">
    <source>
        <dbReference type="Proteomes" id="UP000320533"/>
    </source>
</evidence>
<dbReference type="InterPro" id="IPR000531">
    <property type="entry name" value="Beta-barrel_TonB"/>
</dbReference>
<keyword evidence="7 10" id="KW-0472">Membrane</keyword>
<keyword evidence="9 10" id="KW-0998">Cell outer membrane</keyword>
<evidence type="ECO:0000256" key="3">
    <source>
        <dbReference type="ARBA" id="ARBA00022452"/>
    </source>
</evidence>
<dbReference type="EMBL" id="AP019724">
    <property type="protein sequence ID" value="BBK89210.1"/>
    <property type="molecule type" value="Genomic_DNA"/>
</dbReference>
<dbReference type="InterPro" id="IPR012910">
    <property type="entry name" value="Plug_dom"/>
</dbReference>
<comment type="subcellular location">
    <subcellularLocation>
        <location evidence="1 10">Cell outer membrane</location>
        <topology evidence="1 10">Multi-pass membrane protein</topology>
    </subcellularLocation>
</comment>
<evidence type="ECO:0000256" key="10">
    <source>
        <dbReference type="PROSITE-ProRule" id="PRU01360"/>
    </source>
</evidence>
<evidence type="ECO:0000256" key="5">
    <source>
        <dbReference type="ARBA" id="ARBA00022729"/>
    </source>
</evidence>
<keyword evidence="3 10" id="KW-1134">Transmembrane beta strand</keyword>